<evidence type="ECO:0000256" key="1">
    <source>
        <dbReference type="ARBA" id="ARBA00004871"/>
    </source>
</evidence>
<dbReference type="RefSeq" id="WP_133800982.1">
    <property type="nucleotide sequence ID" value="NZ_SNWQ01000007.1"/>
</dbReference>
<comment type="pathway">
    <text evidence="1">Metabolic intermediate biosynthesis; chorismate biosynthesis; chorismate from D-erythrose 4-phosphate and phosphoenolpyruvate: step 4/7.</text>
</comment>
<feature type="domain" description="Shikimate dehydrogenase substrate binding N-terminal" evidence="3">
    <location>
        <begin position="6"/>
        <end position="87"/>
    </location>
</feature>
<dbReference type="SUPFAM" id="SSF53223">
    <property type="entry name" value="Aminoacid dehydrogenase-like, N-terminal domain"/>
    <property type="match status" value="1"/>
</dbReference>
<dbReference type="InterPro" id="IPR036291">
    <property type="entry name" value="NAD(P)-bd_dom_sf"/>
</dbReference>
<dbReference type="EMBL" id="SNWQ01000007">
    <property type="protein sequence ID" value="TDO48567.1"/>
    <property type="molecule type" value="Genomic_DNA"/>
</dbReference>
<keyword evidence="2" id="KW-0028">Amino-acid biosynthesis</keyword>
<keyword evidence="2" id="KW-0057">Aromatic amino acid biosynthesis</keyword>
<keyword evidence="6" id="KW-1185">Reference proteome</keyword>
<feature type="domain" description="SDH C-terminal" evidence="4">
    <location>
        <begin position="234"/>
        <end position="265"/>
    </location>
</feature>
<dbReference type="PANTHER" id="PTHR21089:SF1">
    <property type="entry name" value="BIFUNCTIONAL 3-DEHYDROQUINATE DEHYDRATASE_SHIKIMATE DEHYDROGENASE, CHLOROPLASTIC"/>
    <property type="match status" value="1"/>
</dbReference>
<organism evidence="5 6">
    <name type="scientific">Kribbella caucasensis</name>
    <dbReference type="NCBI Taxonomy" id="2512215"/>
    <lineage>
        <taxon>Bacteria</taxon>
        <taxon>Bacillati</taxon>
        <taxon>Actinomycetota</taxon>
        <taxon>Actinomycetes</taxon>
        <taxon>Propionibacteriales</taxon>
        <taxon>Kribbellaceae</taxon>
        <taxon>Kribbella</taxon>
    </lineage>
</organism>
<dbReference type="GO" id="GO:0005829">
    <property type="term" value="C:cytosol"/>
    <property type="evidence" value="ECO:0007669"/>
    <property type="project" value="TreeGrafter"/>
</dbReference>
<dbReference type="GO" id="GO:0019632">
    <property type="term" value="P:shikimate metabolic process"/>
    <property type="evidence" value="ECO:0007669"/>
    <property type="project" value="TreeGrafter"/>
</dbReference>
<dbReference type="Proteomes" id="UP000295388">
    <property type="component" value="Unassembled WGS sequence"/>
</dbReference>
<dbReference type="GO" id="GO:0009073">
    <property type="term" value="P:aromatic amino acid family biosynthetic process"/>
    <property type="evidence" value="ECO:0007669"/>
    <property type="project" value="UniProtKB-KW"/>
</dbReference>
<dbReference type="PANTHER" id="PTHR21089">
    <property type="entry name" value="SHIKIMATE DEHYDROGENASE"/>
    <property type="match status" value="1"/>
</dbReference>
<dbReference type="InterPro" id="IPR046346">
    <property type="entry name" value="Aminoacid_DH-like_N_sf"/>
</dbReference>
<dbReference type="SUPFAM" id="SSF51735">
    <property type="entry name" value="NAD(P)-binding Rossmann-fold domains"/>
    <property type="match status" value="1"/>
</dbReference>
<dbReference type="Gene3D" id="3.40.50.720">
    <property type="entry name" value="NAD(P)-binding Rossmann-like Domain"/>
    <property type="match status" value="1"/>
</dbReference>
<dbReference type="Pfam" id="PF08501">
    <property type="entry name" value="Shikimate_dh_N"/>
    <property type="match status" value="1"/>
</dbReference>
<proteinExistence type="predicted"/>
<evidence type="ECO:0000259" key="4">
    <source>
        <dbReference type="Pfam" id="PF18317"/>
    </source>
</evidence>
<dbReference type="InterPro" id="IPR022893">
    <property type="entry name" value="Shikimate_DH_fam"/>
</dbReference>
<dbReference type="GO" id="GO:0050661">
    <property type="term" value="F:NADP binding"/>
    <property type="evidence" value="ECO:0007669"/>
    <property type="project" value="TreeGrafter"/>
</dbReference>
<accession>A0A4R6KE75</accession>
<sequence>MIRCAVLGSPIAHSLSPAMHRAAYAELGLDWQYDAFEVAEDELAGFLTGLGDEWRGLSLTMPLKRVALKLADTVDPVASLIGAANTLLIEADGTRSAHNTDVPGLVAAFAERGITGADTAVVLGGGATAASTLAALRGLKVSEVTVVVREVARAERLLDLAAELGLKTSVADFGQVEQIGGFDLCVSTLPGGAVDPWAEHFATVAPVVFDVAYHPWPTQLAIAAHRIGTELLNGLDLLVHQATLQVEMMTGRSPAPLAAMRSAAREELDDRESKEVRPV</sequence>
<dbReference type="OrthoDB" id="9776868at2"/>
<dbReference type="Gene3D" id="3.40.50.10860">
    <property type="entry name" value="Leucine Dehydrogenase, chain A, domain 1"/>
    <property type="match status" value="1"/>
</dbReference>
<dbReference type="NCBIfam" id="NF001311">
    <property type="entry name" value="PRK00258.1-3"/>
    <property type="match status" value="1"/>
</dbReference>
<protein>
    <submittedName>
        <fullName evidence="5">Shikimate dehydrogenase</fullName>
    </submittedName>
</protein>
<name>A0A4R6KE75_9ACTN</name>
<dbReference type="GO" id="GO:0009423">
    <property type="term" value="P:chorismate biosynthetic process"/>
    <property type="evidence" value="ECO:0007669"/>
    <property type="project" value="TreeGrafter"/>
</dbReference>
<gene>
    <name evidence="5" type="ORF">EV643_107196</name>
</gene>
<dbReference type="InterPro" id="IPR013708">
    <property type="entry name" value="Shikimate_DH-bd_N"/>
</dbReference>
<evidence type="ECO:0000256" key="2">
    <source>
        <dbReference type="ARBA" id="ARBA00023141"/>
    </source>
</evidence>
<evidence type="ECO:0000313" key="6">
    <source>
        <dbReference type="Proteomes" id="UP000295388"/>
    </source>
</evidence>
<reference evidence="5 6" key="1">
    <citation type="submission" date="2019-03" db="EMBL/GenBank/DDBJ databases">
        <title>Genomic Encyclopedia of Type Strains, Phase III (KMG-III): the genomes of soil and plant-associated and newly described type strains.</title>
        <authorList>
            <person name="Whitman W."/>
        </authorList>
    </citation>
    <scope>NUCLEOTIDE SEQUENCE [LARGE SCALE GENOMIC DNA]</scope>
    <source>
        <strain evidence="5 6">VKM Ac-2527</strain>
    </source>
</reference>
<dbReference type="Pfam" id="PF18317">
    <property type="entry name" value="SDH_C"/>
    <property type="match status" value="1"/>
</dbReference>
<evidence type="ECO:0000259" key="3">
    <source>
        <dbReference type="Pfam" id="PF08501"/>
    </source>
</evidence>
<dbReference type="InterPro" id="IPR041121">
    <property type="entry name" value="SDH_C"/>
</dbReference>
<evidence type="ECO:0000313" key="5">
    <source>
        <dbReference type="EMBL" id="TDO48567.1"/>
    </source>
</evidence>
<dbReference type="AlphaFoldDB" id="A0A4R6KE75"/>
<dbReference type="GO" id="GO:0004764">
    <property type="term" value="F:shikimate 3-dehydrogenase (NADP+) activity"/>
    <property type="evidence" value="ECO:0007669"/>
    <property type="project" value="InterPro"/>
</dbReference>
<comment type="caution">
    <text evidence="5">The sequence shown here is derived from an EMBL/GenBank/DDBJ whole genome shotgun (WGS) entry which is preliminary data.</text>
</comment>